<sequence>MGSLEQPQPHTPARPRKCHLSAPNVLGLANGADTGERFTPTIHHDTYPAIDVSNSVGVIGKHVFLTGASRGIGKAMAIAYAKAGASIIGISARSDMEEVKREIEDEAVSAGREMPAVVTVNMDVLDPDSVQQAIEQVTPEFQGRVDILISNAGYMEPWTKIVDNDVDEWWRSWDINIRGQYLLWKAMIPLMLANESSLKTIINVSSIAAHVCSPGASAYQTTKFALLRLTDFLNVEYGDQGLIAYCMHPGSVPTELSWKMPDFVKVNLIDTPELMADSVVYLTQKRREWLRGRYVSCNWDMPELLAMQDEIVEKDKLKMRMVV</sequence>
<name>V9D1P4_9EURO</name>
<dbReference type="InterPro" id="IPR036291">
    <property type="entry name" value="NAD(P)-bd_dom_sf"/>
</dbReference>
<proteinExistence type="inferred from homology"/>
<dbReference type="Pfam" id="PF00106">
    <property type="entry name" value="adh_short"/>
    <property type="match status" value="1"/>
</dbReference>
<dbReference type="PANTHER" id="PTHR42760:SF37">
    <property type="entry name" value="CLAVALDEHYDE DEHYDROGENASE"/>
    <property type="match status" value="1"/>
</dbReference>
<evidence type="ECO:0000256" key="1">
    <source>
        <dbReference type="ARBA" id="ARBA00006484"/>
    </source>
</evidence>
<dbReference type="Proteomes" id="UP000030678">
    <property type="component" value="Unassembled WGS sequence"/>
</dbReference>
<dbReference type="RefSeq" id="XP_008730781.1">
    <property type="nucleotide sequence ID" value="XM_008732559.1"/>
</dbReference>
<dbReference type="SUPFAM" id="SSF51735">
    <property type="entry name" value="NAD(P)-binding Rossmann-fold domains"/>
    <property type="match status" value="1"/>
</dbReference>
<dbReference type="AlphaFoldDB" id="V9D1P4"/>
<dbReference type="PRINTS" id="PR00080">
    <property type="entry name" value="SDRFAMILY"/>
</dbReference>
<accession>V9D1P4</accession>
<gene>
    <name evidence="4" type="ORF">G647_08247</name>
</gene>
<dbReference type="PRINTS" id="PR00081">
    <property type="entry name" value="GDHRDH"/>
</dbReference>
<keyword evidence="2" id="KW-0560">Oxidoreductase</keyword>
<evidence type="ECO:0000313" key="4">
    <source>
        <dbReference type="EMBL" id="ETI20213.1"/>
    </source>
</evidence>
<dbReference type="InterPro" id="IPR002347">
    <property type="entry name" value="SDR_fam"/>
</dbReference>
<dbReference type="OrthoDB" id="1933717at2759"/>
<dbReference type="HOGENOM" id="CLU_010194_8_0_1"/>
<dbReference type="EMBL" id="KB822708">
    <property type="protein sequence ID" value="ETI20213.1"/>
    <property type="molecule type" value="Genomic_DNA"/>
</dbReference>
<evidence type="ECO:0000313" key="5">
    <source>
        <dbReference type="Proteomes" id="UP000030678"/>
    </source>
</evidence>
<dbReference type="GeneID" id="19986740"/>
<dbReference type="GO" id="GO:0016616">
    <property type="term" value="F:oxidoreductase activity, acting on the CH-OH group of donors, NAD or NADP as acceptor"/>
    <property type="evidence" value="ECO:0007669"/>
    <property type="project" value="TreeGrafter"/>
</dbReference>
<dbReference type="PANTHER" id="PTHR42760">
    <property type="entry name" value="SHORT-CHAIN DEHYDROGENASES/REDUCTASES FAMILY MEMBER"/>
    <property type="match status" value="1"/>
</dbReference>
<comment type="similarity">
    <text evidence="1 3">Belongs to the short-chain dehydrogenases/reductases (SDR) family.</text>
</comment>
<evidence type="ECO:0000256" key="2">
    <source>
        <dbReference type="ARBA" id="ARBA00023002"/>
    </source>
</evidence>
<reference evidence="4 5" key="1">
    <citation type="submission" date="2013-03" db="EMBL/GenBank/DDBJ databases">
        <title>The Genome Sequence of Cladophialophora carrionii CBS 160.54.</title>
        <authorList>
            <consortium name="The Broad Institute Genomics Platform"/>
            <person name="Cuomo C."/>
            <person name="de Hoog S."/>
            <person name="Gorbushina A."/>
            <person name="Walker B."/>
            <person name="Young S.K."/>
            <person name="Zeng Q."/>
            <person name="Gargeya S."/>
            <person name="Fitzgerald M."/>
            <person name="Haas B."/>
            <person name="Abouelleil A."/>
            <person name="Allen A.W."/>
            <person name="Alvarado L."/>
            <person name="Arachchi H.M."/>
            <person name="Berlin A.M."/>
            <person name="Chapman S.B."/>
            <person name="Gainer-Dewar J."/>
            <person name="Goldberg J."/>
            <person name="Griggs A."/>
            <person name="Gujja S."/>
            <person name="Hansen M."/>
            <person name="Howarth C."/>
            <person name="Imamovic A."/>
            <person name="Ireland A."/>
            <person name="Larimer J."/>
            <person name="McCowan C."/>
            <person name="Murphy C."/>
            <person name="Pearson M."/>
            <person name="Poon T.W."/>
            <person name="Priest M."/>
            <person name="Roberts A."/>
            <person name="Saif S."/>
            <person name="Shea T."/>
            <person name="Sisk P."/>
            <person name="Sykes S."/>
            <person name="Wortman J."/>
            <person name="Nusbaum C."/>
            <person name="Birren B."/>
        </authorList>
    </citation>
    <scope>NUCLEOTIDE SEQUENCE [LARGE SCALE GENOMIC DNA]</scope>
    <source>
        <strain evidence="4 5">CBS 160.54</strain>
    </source>
</reference>
<evidence type="ECO:0000256" key="3">
    <source>
        <dbReference type="RuleBase" id="RU000363"/>
    </source>
</evidence>
<dbReference type="VEuPathDB" id="FungiDB:G647_08247"/>
<protein>
    <submittedName>
        <fullName evidence="4">Uncharacterized protein</fullName>
    </submittedName>
</protein>
<dbReference type="Gene3D" id="3.40.50.720">
    <property type="entry name" value="NAD(P)-binding Rossmann-like Domain"/>
    <property type="match status" value="1"/>
</dbReference>
<dbReference type="CDD" id="cd05233">
    <property type="entry name" value="SDR_c"/>
    <property type="match status" value="1"/>
</dbReference>
<organism evidence="4 5">
    <name type="scientific">Cladophialophora carrionii CBS 160.54</name>
    <dbReference type="NCBI Taxonomy" id="1279043"/>
    <lineage>
        <taxon>Eukaryota</taxon>
        <taxon>Fungi</taxon>
        <taxon>Dikarya</taxon>
        <taxon>Ascomycota</taxon>
        <taxon>Pezizomycotina</taxon>
        <taxon>Eurotiomycetes</taxon>
        <taxon>Chaetothyriomycetidae</taxon>
        <taxon>Chaetothyriales</taxon>
        <taxon>Herpotrichiellaceae</taxon>
        <taxon>Cladophialophora</taxon>
    </lineage>
</organism>